<accession>A0A2N1MMR7</accession>
<dbReference type="AlphaFoldDB" id="A0A2N1MMR7"/>
<gene>
    <name evidence="2" type="ORF">RhiirC2_789629</name>
</gene>
<name>A0A2N1MMR7_9GLOM</name>
<dbReference type="EMBL" id="LLXL01001773">
    <property type="protein sequence ID" value="PKK62940.1"/>
    <property type="molecule type" value="Genomic_DNA"/>
</dbReference>
<reference evidence="2 3" key="2">
    <citation type="submission" date="2017-10" db="EMBL/GenBank/DDBJ databases">
        <title>Extensive intraspecific genome diversity in a model arbuscular mycorrhizal fungus.</title>
        <authorList>
            <person name="Chen E.C.H."/>
            <person name="Morin E."/>
            <person name="Baudet D."/>
            <person name="Noel J."/>
            <person name="Ndikumana S."/>
            <person name="Charron P."/>
            <person name="St-Onge C."/>
            <person name="Giorgi J."/>
            <person name="Grigoriev I.V."/>
            <person name="Roux C."/>
            <person name="Martin F.M."/>
            <person name="Corradi N."/>
        </authorList>
    </citation>
    <scope>NUCLEOTIDE SEQUENCE [LARGE SCALE GENOMIC DNA]</scope>
    <source>
        <strain evidence="2 3">C2</strain>
    </source>
</reference>
<comment type="caution">
    <text evidence="2">The sequence shown here is derived from an EMBL/GenBank/DDBJ whole genome shotgun (WGS) entry which is preliminary data.</text>
</comment>
<feature type="compositionally biased region" description="Basic and acidic residues" evidence="1">
    <location>
        <begin position="87"/>
        <end position="102"/>
    </location>
</feature>
<organism evidence="2 3">
    <name type="scientific">Rhizophagus irregularis</name>
    <dbReference type="NCBI Taxonomy" id="588596"/>
    <lineage>
        <taxon>Eukaryota</taxon>
        <taxon>Fungi</taxon>
        <taxon>Fungi incertae sedis</taxon>
        <taxon>Mucoromycota</taxon>
        <taxon>Glomeromycotina</taxon>
        <taxon>Glomeromycetes</taxon>
        <taxon>Glomerales</taxon>
        <taxon>Glomeraceae</taxon>
        <taxon>Rhizophagus</taxon>
    </lineage>
</organism>
<dbReference type="Proteomes" id="UP000233469">
    <property type="component" value="Unassembled WGS sequence"/>
</dbReference>
<protein>
    <submittedName>
        <fullName evidence="2">Uncharacterized protein</fullName>
    </submittedName>
</protein>
<dbReference type="VEuPathDB" id="FungiDB:FUN_020342"/>
<evidence type="ECO:0000313" key="3">
    <source>
        <dbReference type="Proteomes" id="UP000233469"/>
    </source>
</evidence>
<sequence>MSNKLRKDNIITDEVVKFESPLLSSPLGQRKAIVDSKFEELKEIFEKCGEEMEWEKIEEQTNKDLKGFENIIQPKEIYNLFNRRVKEENRETDTKNIYEKRATKSPMGKEYTKSGE</sequence>
<feature type="region of interest" description="Disordered" evidence="1">
    <location>
        <begin position="87"/>
        <end position="116"/>
    </location>
</feature>
<evidence type="ECO:0000256" key="1">
    <source>
        <dbReference type="SAM" id="MobiDB-lite"/>
    </source>
</evidence>
<evidence type="ECO:0000313" key="2">
    <source>
        <dbReference type="EMBL" id="PKK62940.1"/>
    </source>
</evidence>
<reference evidence="2 3" key="1">
    <citation type="submission" date="2016-04" db="EMBL/GenBank/DDBJ databases">
        <title>Genome analyses suggest a sexual origin of heterokaryosis in a supposedly ancient asexual fungus.</title>
        <authorList>
            <person name="Ropars J."/>
            <person name="Sedzielewska K."/>
            <person name="Noel J."/>
            <person name="Charron P."/>
            <person name="Farinelli L."/>
            <person name="Marton T."/>
            <person name="Kruger M."/>
            <person name="Pelin A."/>
            <person name="Brachmann A."/>
            <person name="Corradi N."/>
        </authorList>
    </citation>
    <scope>NUCLEOTIDE SEQUENCE [LARGE SCALE GENOMIC DNA]</scope>
    <source>
        <strain evidence="2 3">C2</strain>
    </source>
</reference>
<proteinExistence type="predicted"/>